<organism evidence="1 2">
    <name type="scientific">Brassica napus</name>
    <name type="common">Rape</name>
    <dbReference type="NCBI Taxonomy" id="3708"/>
    <lineage>
        <taxon>Eukaryota</taxon>
        <taxon>Viridiplantae</taxon>
        <taxon>Streptophyta</taxon>
        <taxon>Embryophyta</taxon>
        <taxon>Tracheophyta</taxon>
        <taxon>Spermatophyta</taxon>
        <taxon>Magnoliopsida</taxon>
        <taxon>eudicotyledons</taxon>
        <taxon>Gunneridae</taxon>
        <taxon>Pentapetalae</taxon>
        <taxon>rosids</taxon>
        <taxon>malvids</taxon>
        <taxon>Brassicales</taxon>
        <taxon>Brassicaceae</taxon>
        <taxon>Brassiceae</taxon>
        <taxon>Brassica</taxon>
    </lineage>
</organism>
<gene>
    <name evidence="1" type="ORF">HID58_025901</name>
</gene>
<dbReference type="EMBL" id="JAGKQM010000007">
    <property type="protein sequence ID" value="KAH0918241.1"/>
    <property type="molecule type" value="Genomic_DNA"/>
</dbReference>
<protein>
    <submittedName>
        <fullName evidence="1">Uncharacterized protein</fullName>
    </submittedName>
</protein>
<feature type="non-terminal residue" evidence="1">
    <location>
        <position position="108"/>
    </location>
</feature>
<proteinExistence type="predicted"/>
<comment type="caution">
    <text evidence="1">The sequence shown here is derived from an EMBL/GenBank/DDBJ whole genome shotgun (WGS) entry which is preliminary data.</text>
</comment>
<sequence>MRAGNGELGLGKSRLVSSPRLFVTWCKPLKLFARHWLGWTEEAMIAGSRDVGVSPSIVGSFSRKEAALVEVNVTISFCLPDLEKTEIHGVLQACSSPFPAETDFTNTS</sequence>
<name>A0ABQ8CMH1_BRANA</name>
<accession>A0ABQ8CMH1</accession>
<evidence type="ECO:0000313" key="2">
    <source>
        <dbReference type="Proteomes" id="UP000824890"/>
    </source>
</evidence>
<keyword evidence="2" id="KW-1185">Reference proteome</keyword>
<dbReference type="Proteomes" id="UP000824890">
    <property type="component" value="Unassembled WGS sequence"/>
</dbReference>
<evidence type="ECO:0000313" key="1">
    <source>
        <dbReference type="EMBL" id="KAH0918241.1"/>
    </source>
</evidence>
<reference evidence="1 2" key="1">
    <citation type="submission" date="2021-05" db="EMBL/GenBank/DDBJ databases">
        <title>Genome Assembly of Synthetic Allotetraploid Brassica napus Reveals Homoeologous Exchanges between Subgenomes.</title>
        <authorList>
            <person name="Davis J.T."/>
        </authorList>
    </citation>
    <scope>NUCLEOTIDE SEQUENCE [LARGE SCALE GENOMIC DNA]</scope>
    <source>
        <strain evidence="2">cv. Da-Ae</strain>
        <tissue evidence="1">Seedling</tissue>
    </source>
</reference>